<protein>
    <recommendedName>
        <fullName evidence="3 9">NADH-ubiquinone oxidoreductase chain 3</fullName>
        <ecNumber evidence="9">7.1.1.2</ecNumber>
    </recommendedName>
</protein>
<keyword evidence="6 9" id="KW-1133">Transmembrane helix</keyword>
<dbReference type="Pfam" id="PF00507">
    <property type="entry name" value="Oxidored_q4"/>
    <property type="match status" value="1"/>
</dbReference>
<dbReference type="EC" id="7.1.1.2" evidence="9"/>
<keyword evidence="9" id="KW-1278">Translocase</keyword>
<evidence type="ECO:0000313" key="10">
    <source>
        <dbReference type="EMBL" id="AHI45704.1"/>
    </source>
</evidence>
<evidence type="ECO:0000256" key="1">
    <source>
        <dbReference type="ARBA" id="ARBA00004370"/>
    </source>
</evidence>
<sequence>MIVLIFTSLLVFMIIFILLITIFILQGRTSPSKDKFSPFECGFSQLGSGRLPFSTRYFLLTVVFLVFDVELVLLFPLINLLTKKELSTLLMTCSIFVILLSGVLYEWKEGSFQWMK</sequence>
<evidence type="ECO:0000256" key="6">
    <source>
        <dbReference type="ARBA" id="ARBA00022989"/>
    </source>
</evidence>
<keyword evidence="7 9" id="KW-0472">Membrane</keyword>
<proteinExistence type="inferred from homology"/>
<dbReference type="GO" id="GO:0008137">
    <property type="term" value="F:NADH dehydrogenase (ubiquinone) activity"/>
    <property type="evidence" value="ECO:0007669"/>
    <property type="project" value="UniProtKB-UniRule"/>
</dbReference>
<keyword evidence="9" id="KW-0249">Electron transport</keyword>
<dbReference type="Gene3D" id="1.20.58.1610">
    <property type="entry name" value="NADH:ubiquinone/plastoquinone oxidoreductase, chain 3"/>
    <property type="match status" value="1"/>
</dbReference>
<feature type="transmembrane region" description="Helical" evidence="9">
    <location>
        <begin position="57"/>
        <end position="80"/>
    </location>
</feature>
<keyword evidence="9" id="KW-0679">Respiratory chain</keyword>
<dbReference type="GO" id="GO:0031966">
    <property type="term" value="C:mitochondrial membrane"/>
    <property type="evidence" value="ECO:0007669"/>
    <property type="project" value="UniProtKB-SubCell"/>
</dbReference>
<comment type="similarity">
    <text evidence="2 9">Belongs to the complex I subunit 3 family.</text>
</comment>
<accession>A0A096XEB9</accession>
<dbReference type="GO" id="GO:0030964">
    <property type="term" value="C:NADH dehydrogenase complex"/>
    <property type="evidence" value="ECO:0007669"/>
    <property type="project" value="TreeGrafter"/>
</dbReference>
<gene>
    <name evidence="10" type="primary">nad3</name>
</gene>
<keyword evidence="4 9" id="KW-0813">Transport</keyword>
<comment type="subcellular location">
    <subcellularLocation>
        <location evidence="1">Membrane</location>
    </subcellularLocation>
    <subcellularLocation>
        <location evidence="9">Mitochondrion membrane</location>
        <topology evidence="9">Multi-pass membrane protein</topology>
    </subcellularLocation>
</comment>
<evidence type="ECO:0000256" key="2">
    <source>
        <dbReference type="ARBA" id="ARBA00008472"/>
    </source>
</evidence>
<evidence type="ECO:0000256" key="4">
    <source>
        <dbReference type="ARBA" id="ARBA00022448"/>
    </source>
</evidence>
<comment type="catalytic activity">
    <reaction evidence="8 9">
        <text>a ubiquinone + NADH + 5 H(+)(in) = a ubiquinol + NAD(+) + 4 H(+)(out)</text>
        <dbReference type="Rhea" id="RHEA:29091"/>
        <dbReference type="Rhea" id="RHEA-COMP:9565"/>
        <dbReference type="Rhea" id="RHEA-COMP:9566"/>
        <dbReference type="ChEBI" id="CHEBI:15378"/>
        <dbReference type="ChEBI" id="CHEBI:16389"/>
        <dbReference type="ChEBI" id="CHEBI:17976"/>
        <dbReference type="ChEBI" id="CHEBI:57540"/>
        <dbReference type="ChEBI" id="CHEBI:57945"/>
        <dbReference type="EC" id="7.1.1.2"/>
    </reaction>
</comment>
<evidence type="ECO:0000256" key="8">
    <source>
        <dbReference type="ARBA" id="ARBA00049551"/>
    </source>
</evidence>
<dbReference type="EMBL" id="KC757645">
    <property type="protein sequence ID" value="AHI45704.1"/>
    <property type="molecule type" value="Genomic_DNA"/>
</dbReference>
<keyword evidence="9 10" id="KW-0496">Mitochondrion</keyword>
<reference evidence="10" key="1">
    <citation type="journal article" date="2014" name="BMC Evol. Biol.">
        <title>The complete mitoc genome of Scutopus ventrolineatus (Mollusca: Chaetodermomorpha) supports the Aculifera hypothesis.</title>
        <authorList>
            <person name="Osca D."/>
            <person name="Irisarri I."/>
            <person name="Todt C."/>
            <person name="Grande C."/>
            <person name="Zardoya R."/>
        </authorList>
    </citation>
    <scope>NUCLEOTIDE SEQUENCE</scope>
</reference>
<comment type="function">
    <text evidence="9">Core subunit of the mitochondrial membrane respiratory chain NADH dehydrogenase (Complex I) which catalyzes electron transfer from NADH through the respiratory chain, using ubiquinone as an electron acceptor. Essential for the catalytic activity of complex I.</text>
</comment>
<evidence type="ECO:0000256" key="9">
    <source>
        <dbReference type="RuleBase" id="RU003640"/>
    </source>
</evidence>
<organism evidence="10">
    <name type="scientific">Scutopus ventrolineatus</name>
    <dbReference type="NCBI Taxonomy" id="52922"/>
    <lineage>
        <taxon>Eukaryota</taxon>
        <taxon>Metazoa</taxon>
        <taxon>Spiralia</taxon>
        <taxon>Lophotrochozoa</taxon>
        <taxon>Mollusca</taxon>
        <taxon>Aplacophora</taxon>
        <taxon>Caudofoveata</taxon>
        <taxon>Limifossorimorpha</taxon>
        <taxon>Limifossorida</taxon>
        <taxon>Scutopodidae</taxon>
        <taxon>Scutopus</taxon>
    </lineage>
</organism>
<name>A0A096XEB9_SCUVE</name>
<evidence type="ECO:0000256" key="5">
    <source>
        <dbReference type="ARBA" id="ARBA00022692"/>
    </source>
</evidence>
<dbReference type="AlphaFoldDB" id="A0A096XEB9"/>
<evidence type="ECO:0000256" key="7">
    <source>
        <dbReference type="ARBA" id="ARBA00023136"/>
    </source>
</evidence>
<dbReference type="InterPro" id="IPR000440">
    <property type="entry name" value="NADH_UbQ/plastoQ_OxRdtase_su3"/>
</dbReference>
<geneLocation type="mitochondrion" evidence="10"/>
<keyword evidence="9" id="KW-0830">Ubiquinone</keyword>
<feature type="transmembrane region" description="Helical" evidence="9">
    <location>
        <begin position="6"/>
        <end position="25"/>
    </location>
</feature>
<dbReference type="PANTHER" id="PTHR11058">
    <property type="entry name" value="NADH-UBIQUINONE OXIDOREDUCTASE CHAIN 3"/>
    <property type="match status" value="1"/>
</dbReference>
<feature type="transmembrane region" description="Helical" evidence="9">
    <location>
        <begin position="86"/>
        <end position="107"/>
    </location>
</feature>
<dbReference type="PANTHER" id="PTHR11058:SF9">
    <property type="entry name" value="NADH-UBIQUINONE OXIDOREDUCTASE CHAIN 3"/>
    <property type="match status" value="1"/>
</dbReference>
<keyword evidence="9" id="KW-0520">NAD</keyword>
<keyword evidence="5 9" id="KW-0812">Transmembrane</keyword>
<evidence type="ECO:0000256" key="3">
    <source>
        <dbReference type="ARBA" id="ARBA00021007"/>
    </source>
</evidence>
<dbReference type="InterPro" id="IPR038430">
    <property type="entry name" value="NDAH_ubi_oxred_su3_sf"/>
</dbReference>